<evidence type="ECO:0000256" key="1">
    <source>
        <dbReference type="ARBA" id="ARBA00022468"/>
    </source>
</evidence>
<feature type="compositionally biased region" description="Acidic residues" evidence="4">
    <location>
        <begin position="393"/>
        <end position="408"/>
    </location>
</feature>
<feature type="region of interest" description="Disordered" evidence="4">
    <location>
        <begin position="355"/>
        <end position="413"/>
    </location>
</feature>
<dbReference type="InterPro" id="IPR027038">
    <property type="entry name" value="RanGap"/>
</dbReference>
<keyword evidence="2" id="KW-0433">Leucine-rich repeat</keyword>
<dbReference type="AlphaFoldDB" id="A0A1D1V7Y5"/>
<evidence type="ECO:0000313" key="5">
    <source>
        <dbReference type="EMBL" id="GAU95787.1"/>
    </source>
</evidence>
<dbReference type="OrthoDB" id="184583at2759"/>
<dbReference type="GO" id="GO:0005096">
    <property type="term" value="F:GTPase activator activity"/>
    <property type="evidence" value="ECO:0007669"/>
    <property type="project" value="UniProtKB-KW"/>
</dbReference>
<proteinExistence type="predicted"/>
<dbReference type="Gene3D" id="3.80.10.10">
    <property type="entry name" value="Ribonuclease Inhibitor"/>
    <property type="match status" value="1"/>
</dbReference>
<sequence>MAGQSPQKIVRLVDHVPPKTAQFSRPEEIEPFINVLNSAKHIDVLHLSQVSIGKSEAVILGKTLANHGELQELHMVAAFKGKQIDEVLECLEAISAGVAESRCQLKLLDISENAFRGTGIRGMQAILTSQTCFKLEVLKMSDLGLSPEGGQVLGDLLTELHRNAGLEGQQLQLRIFKSSKHRLEDPGAIAVGKAFTHFTSLQEVEVYQCGINAVGLTALLQGLSSNKELRRLDILDNNVNSPQAEQALANAIKNWPKLEDLRLNSCLITDNGMLGVLRALQRHCRDLKILDIGDNSVEGNVEEEVLKYLTGMPVLQAVVLAGNDFYDKKRVKTLFQQKFAEIGKQGVIKASLDDGHTYGLGGDQESDGDESGNEEGGDEDEENVGDSDKETGEVSDGEQNENGDDGSDQENGKYGYILDAADDSMWSVTLPEYLEKQDEEADADDSFGRRVEQNNFYTTLGIFVTDVWNAFAKDKESSMAIIPQLVRKTAQCIETRAEEDEAKSIQADHELDAVLQFIEYLMACSVFRTQSTFFRNFFTYVGLVGSEQSQTTEENLLCATAWLIRHLLYSEIIPLREIGMIDQNLSKPQSQKRIMELRNVEGFNLVFEELRRQAEM</sequence>
<evidence type="ECO:0000256" key="4">
    <source>
        <dbReference type="SAM" id="MobiDB-lite"/>
    </source>
</evidence>
<dbReference type="GO" id="GO:0005634">
    <property type="term" value="C:nucleus"/>
    <property type="evidence" value="ECO:0007669"/>
    <property type="project" value="TreeGrafter"/>
</dbReference>
<dbReference type="SUPFAM" id="SSF52047">
    <property type="entry name" value="RNI-like"/>
    <property type="match status" value="1"/>
</dbReference>
<evidence type="ECO:0000256" key="3">
    <source>
        <dbReference type="ARBA" id="ARBA00022737"/>
    </source>
</evidence>
<dbReference type="STRING" id="947166.A0A1D1V7Y5"/>
<dbReference type="GO" id="GO:0006913">
    <property type="term" value="P:nucleocytoplasmic transport"/>
    <property type="evidence" value="ECO:0007669"/>
    <property type="project" value="TreeGrafter"/>
</dbReference>
<dbReference type="GO" id="GO:0048471">
    <property type="term" value="C:perinuclear region of cytoplasm"/>
    <property type="evidence" value="ECO:0007669"/>
    <property type="project" value="TreeGrafter"/>
</dbReference>
<dbReference type="PANTHER" id="PTHR24113:SF12">
    <property type="entry name" value="RAN GTPASE-ACTIVATING PROTEIN 1"/>
    <property type="match status" value="1"/>
</dbReference>
<evidence type="ECO:0008006" key="7">
    <source>
        <dbReference type="Google" id="ProtNLM"/>
    </source>
</evidence>
<keyword evidence="1" id="KW-0343">GTPase activation</keyword>
<dbReference type="Proteomes" id="UP000186922">
    <property type="component" value="Unassembled WGS sequence"/>
</dbReference>
<dbReference type="EMBL" id="BDGG01000003">
    <property type="protein sequence ID" value="GAU95787.1"/>
    <property type="molecule type" value="Genomic_DNA"/>
</dbReference>
<evidence type="ECO:0000256" key="2">
    <source>
        <dbReference type="ARBA" id="ARBA00022614"/>
    </source>
</evidence>
<feature type="compositionally biased region" description="Acidic residues" evidence="4">
    <location>
        <begin position="364"/>
        <end position="385"/>
    </location>
</feature>
<protein>
    <recommendedName>
        <fullName evidence="7">Ran-GTPase activating protein 1 C-terminal domain-containing protein</fullName>
    </recommendedName>
</protein>
<dbReference type="SMART" id="SM00368">
    <property type="entry name" value="LRR_RI"/>
    <property type="match status" value="5"/>
</dbReference>
<reference evidence="5 6" key="1">
    <citation type="journal article" date="2016" name="Nat. Commun.">
        <title>Extremotolerant tardigrade genome and improved radiotolerance of human cultured cells by tardigrade-unique protein.</title>
        <authorList>
            <person name="Hashimoto T."/>
            <person name="Horikawa D.D."/>
            <person name="Saito Y."/>
            <person name="Kuwahara H."/>
            <person name="Kozuka-Hata H."/>
            <person name="Shin-I T."/>
            <person name="Minakuchi Y."/>
            <person name="Ohishi K."/>
            <person name="Motoyama A."/>
            <person name="Aizu T."/>
            <person name="Enomoto A."/>
            <person name="Kondo K."/>
            <person name="Tanaka S."/>
            <person name="Hara Y."/>
            <person name="Koshikawa S."/>
            <person name="Sagara H."/>
            <person name="Miura T."/>
            <person name="Yokobori S."/>
            <person name="Miyagawa K."/>
            <person name="Suzuki Y."/>
            <person name="Kubo T."/>
            <person name="Oyama M."/>
            <person name="Kohara Y."/>
            <person name="Fujiyama A."/>
            <person name="Arakawa K."/>
            <person name="Katayama T."/>
            <person name="Toyoda A."/>
            <person name="Kunieda T."/>
        </authorList>
    </citation>
    <scope>NUCLEOTIDE SEQUENCE [LARGE SCALE GENOMIC DNA]</scope>
    <source>
        <strain evidence="5 6">YOKOZUNA-1</strain>
    </source>
</reference>
<dbReference type="PANTHER" id="PTHR24113">
    <property type="entry name" value="RAN GTPASE-ACTIVATING PROTEIN 1"/>
    <property type="match status" value="1"/>
</dbReference>
<dbReference type="GO" id="GO:0031267">
    <property type="term" value="F:small GTPase binding"/>
    <property type="evidence" value="ECO:0007669"/>
    <property type="project" value="TreeGrafter"/>
</dbReference>
<keyword evidence="6" id="KW-1185">Reference proteome</keyword>
<name>A0A1D1V7Y5_RAMVA</name>
<keyword evidence="3" id="KW-0677">Repeat</keyword>
<dbReference type="InterPro" id="IPR032675">
    <property type="entry name" value="LRR_dom_sf"/>
</dbReference>
<evidence type="ECO:0000313" key="6">
    <source>
        <dbReference type="Proteomes" id="UP000186922"/>
    </source>
</evidence>
<comment type="caution">
    <text evidence="5">The sequence shown here is derived from an EMBL/GenBank/DDBJ whole genome shotgun (WGS) entry which is preliminary data.</text>
</comment>
<dbReference type="GO" id="GO:0005829">
    <property type="term" value="C:cytosol"/>
    <property type="evidence" value="ECO:0007669"/>
    <property type="project" value="TreeGrafter"/>
</dbReference>
<accession>A0A1D1V7Y5</accession>
<gene>
    <name evidence="5" type="primary">RvY_07344-1</name>
    <name evidence="5" type="synonym">RvY_07344.1</name>
    <name evidence="5" type="ORF">RvY_07344</name>
</gene>
<organism evidence="5 6">
    <name type="scientific">Ramazzottius varieornatus</name>
    <name type="common">Water bear</name>
    <name type="synonym">Tardigrade</name>
    <dbReference type="NCBI Taxonomy" id="947166"/>
    <lineage>
        <taxon>Eukaryota</taxon>
        <taxon>Metazoa</taxon>
        <taxon>Ecdysozoa</taxon>
        <taxon>Tardigrada</taxon>
        <taxon>Eutardigrada</taxon>
        <taxon>Parachela</taxon>
        <taxon>Hypsibioidea</taxon>
        <taxon>Ramazzottiidae</taxon>
        <taxon>Ramazzottius</taxon>
    </lineage>
</organism>